<reference evidence="1" key="1">
    <citation type="submission" date="2021-03" db="EMBL/GenBank/DDBJ databases">
        <title>Evolutionary priming and transition to the ectomycorrhizal habit in an iconic lineage of mushroom-forming fungi: is preadaptation a requirement?</title>
        <authorList>
            <consortium name="DOE Joint Genome Institute"/>
            <person name="Looney B.P."/>
            <person name="Miyauchi S."/>
            <person name="Morin E."/>
            <person name="Drula E."/>
            <person name="Courty P.E."/>
            <person name="Chicoki N."/>
            <person name="Fauchery L."/>
            <person name="Kohler A."/>
            <person name="Kuo A."/>
            <person name="LaButti K."/>
            <person name="Pangilinan J."/>
            <person name="Lipzen A."/>
            <person name="Riley R."/>
            <person name="Andreopoulos W."/>
            <person name="He G."/>
            <person name="Johnson J."/>
            <person name="Barry K.W."/>
            <person name="Grigoriev I.V."/>
            <person name="Nagy L."/>
            <person name="Hibbett D."/>
            <person name="Henrissat B."/>
            <person name="Matheny P.B."/>
            <person name="Labbe J."/>
            <person name="Martin A.F."/>
        </authorList>
    </citation>
    <scope>NUCLEOTIDE SEQUENCE</scope>
    <source>
        <strain evidence="1">BPL698</strain>
    </source>
</reference>
<organism evidence="1 2">
    <name type="scientific">Russula earlei</name>
    <dbReference type="NCBI Taxonomy" id="71964"/>
    <lineage>
        <taxon>Eukaryota</taxon>
        <taxon>Fungi</taxon>
        <taxon>Dikarya</taxon>
        <taxon>Basidiomycota</taxon>
        <taxon>Agaricomycotina</taxon>
        <taxon>Agaricomycetes</taxon>
        <taxon>Russulales</taxon>
        <taxon>Russulaceae</taxon>
        <taxon>Russula</taxon>
    </lineage>
</organism>
<sequence length="312" mass="34024">MDVDDFLDIPYASAAPVGDRDGPHDPLRSFDLFVPRPTTTTTENRPERSGGSVSGVAAQALQVARPPPLVCFVHGGAWRSEDKTDHGALARGLAAYTSFPVAVPNYRLTGPDNEVRHPAHARDVLQLLAFLLAWPGPLEGSRSPPYDPTRMFLIGHSCSAHMLACILLDSSEPALVPSAPLLRAVRGVVFAEGIYDIDALLRSFPAYRDWFIRDTFGDLSAYDRYSTTKMTLREGASHICWVILHSKGDTLVDTAQSHAMYGHLQSLCDGRPGNVGSVVKSFDDLKGEHNAILQSVKYTEIVGDFILNVTNI</sequence>
<accession>A0ACC0UH22</accession>
<dbReference type="EMBL" id="JAGFNK010000032">
    <property type="protein sequence ID" value="KAI9510865.1"/>
    <property type="molecule type" value="Genomic_DNA"/>
</dbReference>
<dbReference type="Proteomes" id="UP001207468">
    <property type="component" value="Unassembled WGS sequence"/>
</dbReference>
<keyword evidence="1" id="KW-0378">Hydrolase</keyword>
<gene>
    <name evidence="1" type="ORF">F5148DRAFT_489401</name>
</gene>
<evidence type="ECO:0000313" key="2">
    <source>
        <dbReference type="Proteomes" id="UP001207468"/>
    </source>
</evidence>
<protein>
    <submittedName>
        <fullName evidence="1">Alpha/Beta hydrolase protein</fullName>
    </submittedName>
</protein>
<comment type="caution">
    <text evidence="1">The sequence shown here is derived from an EMBL/GenBank/DDBJ whole genome shotgun (WGS) entry which is preliminary data.</text>
</comment>
<evidence type="ECO:0000313" key="1">
    <source>
        <dbReference type="EMBL" id="KAI9510865.1"/>
    </source>
</evidence>
<name>A0ACC0UH22_9AGAM</name>
<keyword evidence="2" id="KW-1185">Reference proteome</keyword>
<proteinExistence type="predicted"/>